<keyword evidence="1" id="KW-0175">Coiled coil</keyword>
<accession>A0A150PA00</accession>
<comment type="caution">
    <text evidence="3">The sequence shown here is derived from an EMBL/GenBank/DDBJ whole genome shotgun (WGS) entry which is preliminary data.</text>
</comment>
<dbReference type="SUPFAM" id="SSF52091">
    <property type="entry name" value="SpoIIaa-like"/>
    <property type="match status" value="1"/>
</dbReference>
<dbReference type="InterPro" id="IPR051932">
    <property type="entry name" value="Bact_StressResp_Reg"/>
</dbReference>
<feature type="domain" description="STAS" evidence="2">
    <location>
        <begin position="98"/>
        <end position="210"/>
    </location>
</feature>
<dbReference type="CDD" id="cd07041">
    <property type="entry name" value="STAS_RsbR_RsbS_like"/>
    <property type="match status" value="1"/>
</dbReference>
<dbReference type="AlphaFoldDB" id="A0A150PA00"/>
<dbReference type="Proteomes" id="UP000075420">
    <property type="component" value="Unassembled WGS sequence"/>
</dbReference>
<reference evidence="3 4" key="1">
    <citation type="submission" date="2014-02" db="EMBL/GenBank/DDBJ databases">
        <title>The small core and large imbalanced accessory genome model reveals a collaborative survival strategy of Sorangium cellulosum strains in nature.</title>
        <authorList>
            <person name="Han K."/>
            <person name="Peng R."/>
            <person name="Blom J."/>
            <person name="Li Y.-Z."/>
        </authorList>
    </citation>
    <scope>NUCLEOTIDE SEQUENCE [LARGE SCALE GENOMIC DNA]</scope>
    <source>
        <strain evidence="3 4">So0157-25</strain>
    </source>
</reference>
<dbReference type="Gene3D" id="3.30.750.24">
    <property type="entry name" value="STAS domain"/>
    <property type="match status" value="1"/>
</dbReference>
<evidence type="ECO:0000313" key="3">
    <source>
        <dbReference type="EMBL" id="KYF52523.1"/>
    </source>
</evidence>
<evidence type="ECO:0000313" key="4">
    <source>
        <dbReference type="Proteomes" id="UP000075420"/>
    </source>
</evidence>
<name>A0A150PA00_SORCE</name>
<sequence length="238" mass="26214">MQEPENKIAVEESRMQRVINAVALASAGEIELALKHLDGVEQDSFGVVEEALRVFLSELSEAMQQNTQALAALASSKRELESQLETIQRQERAIRELSVPIIDIWHGILTLPLVGLFDSVRAVEVTERLLARVADDSDVEWVILDLTGVTVVDTMTAQHLIKLAQAVQLLGARCILTGLGGHVAGTLVTIGVSLDELSPMRSLREGLRYCLSQRKAYDLSEVIRRSAERMDASRETDS</sequence>
<evidence type="ECO:0000256" key="1">
    <source>
        <dbReference type="SAM" id="Coils"/>
    </source>
</evidence>
<feature type="coiled-coil region" evidence="1">
    <location>
        <begin position="63"/>
        <end position="97"/>
    </location>
</feature>
<dbReference type="Pfam" id="PF01740">
    <property type="entry name" value="STAS"/>
    <property type="match status" value="1"/>
</dbReference>
<dbReference type="PROSITE" id="PS50801">
    <property type="entry name" value="STAS"/>
    <property type="match status" value="1"/>
</dbReference>
<gene>
    <name evidence="3" type="ORF">BE08_44070</name>
</gene>
<proteinExistence type="predicted"/>
<evidence type="ECO:0000259" key="2">
    <source>
        <dbReference type="PROSITE" id="PS50801"/>
    </source>
</evidence>
<organism evidence="3 4">
    <name type="scientific">Sorangium cellulosum</name>
    <name type="common">Polyangium cellulosum</name>
    <dbReference type="NCBI Taxonomy" id="56"/>
    <lineage>
        <taxon>Bacteria</taxon>
        <taxon>Pseudomonadati</taxon>
        <taxon>Myxococcota</taxon>
        <taxon>Polyangia</taxon>
        <taxon>Polyangiales</taxon>
        <taxon>Polyangiaceae</taxon>
        <taxon>Sorangium</taxon>
    </lineage>
</organism>
<dbReference type="InterPro" id="IPR036513">
    <property type="entry name" value="STAS_dom_sf"/>
</dbReference>
<dbReference type="PANTHER" id="PTHR33745">
    <property type="entry name" value="RSBT ANTAGONIST PROTEIN RSBS-RELATED"/>
    <property type="match status" value="1"/>
</dbReference>
<dbReference type="EMBL" id="JELY01002441">
    <property type="protein sequence ID" value="KYF52523.1"/>
    <property type="molecule type" value="Genomic_DNA"/>
</dbReference>
<dbReference type="InterPro" id="IPR002645">
    <property type="entry name" value="STAS_dom"/>
</dbReference>
<protein>
    <recommendedName>
        <fullName evidence="2">STAS domain-containing protein</fullName>
    </recommendedName>
</protein>